<dbReference type="EMBL" id="BT085777">
    <property type="protein sequence ID" value="ACR36130.1"/>
    <property type="molecule type" value="mRNA"/>
</dbReference>
<proteinExistence type="evidence at transcript level"/>
<sequence length="70" mass="7296">MELSSAAAPSRSSAPAPSDRVFASASWMLTSVPPTLPAAPKKWPIVPIDDDVPGNRPPIADQISIGCDLQ</sequence>
<reference evidence="1" key="2">
    <citation type="submission" date="2012-06" db="EMBL/GenBank/DDBJ databases">
        <authorList>
            <person name="Yu Y."/>
            <person name="Currie J."/>
            <person name="Lomeli R."/>
            <person name="Angelova A."/>
            <person name="Collura K."/>
            <person name="Wissotski M."/>
            <person name="Campos D."/>
            <person name="Kudrna D."/>
            <person name="Golser W."/>
            <person name="Ashely E."/>
            <person name="Descour A."/>
            <person name="Fernandes J."/>
            <person name="Soderlund C."/>
            <person name="Walbot V."/>
        </authorList>
    </citation>
    <scope>NUCLEOTIDE SEQUENCE</scope>
    <source>
        <strain evidence="1">B73</strain>
    </source>
</reference>
<protein>
    <submittedName>
        <fullName evidence="1">Uncharacterized protein</fullName>
    </submittedName>
</protein>
<dbReference type="EMBL" id="BT086329">
    <property type="protein sequence ID" value="ACR36682.1"/>
    <property type="molecule type" value="mRNA"/>
</dbReference>
<reference evidence="1" key="1">
    <citation type="journal article" date="2009" name="PLoS Genet.">
        <title>Sequencing, mapping, and analysis of 27,455 maize full-length cDNAs.</title>
        <authorList>
            <person name="Soderlund C."/>
            <person name="Descour A."/>
            <person name="Kudrna D."/>
            <person name="Bomhoff M."/>
            <person name="Boyd L."/>
            <person name="Currie J."/>
            <person name="Angelova A."/>
            <person name="Collura K."/>
            <person name="Wissotski M."/>
            <person name="Ashley E."/>
            <person name="Morrow D."/>
            <person name="Fernandes J."/>
            <person name="Walbot V."/>
            <person name="Yu Y."/>
        </authorList>
    </citation>
    <scope>NUCLEOTIDE SEQUENCE</scope>
    <source>
        <strain evidence="1">B73</strain>
    </source>
</reference>
<organism evidence="1">
    <name type="scientific">Zea mays</name>
    <name type="common">Maize</name>
    <dbReference type="NCBI Taxonomy" id="4577"/>
    <lineage>
        <taxon>Eukaryota</taxon>
        <taxon>Viridiplantae</taxon>
        <taxon>Streptophyta</taxon>
        <taxon>Embryophyta</taxon>
        <taxon>Tracheophyta</taxon>
        <taxon>Spermatophyta</taxon>
        <taxon>Magnoliopsida</taxon>
        <taxon>Liliopsida</taxon>
        <taxon>Poales</taxon>
        <taxon>Poaceae</taxon>
        <taxon>PACMAD clade</taxon>
        <taxon>Panicoideae</taxon>
        <taxon>Andropogonodae</taxon>
        <taxon>Andropogoneae</taxon>
        <taxon>Tripsacinae</taxon>
        <taxon>Zea</taxon>
    </lineage>
</organism>
<dbReference type="AlphaFoldDB" id="C4J4N0"/>
<evidence type="ECO:0000313" key="1">
    <source>
        <dbReference type="EMBL" id="ACR36130.1"/>
    </source>
</evidence>
<name>C4J4N0_MAIZE</name>
<accession>C4J4N0</accession>